<evidence type="ECO:0000256" key="1">
    <source>
        <dbReference type="SAM" id="MobiDB-lite"/>
    </source>
</evidence>
<dbReference type="AlphaFoldDB" id="A0A314ZQS9"/>
<keyword evidence="2" id="KW-0808">Transferase</keyword>
<evidence type="ECO:0000313" key="3">
    <source>
        <dbReference type="Proteomes" id="UP000250321"/>
    </source>
</evidence>
<name>A0A314ZQS9_PRUYE</name>
<dbReference type="Proteomes" id="UP000250321">
    <property type="component" value="Unassembled WGS sequence"/>
</dbReference>
<comment type="caution">
    <text evidence="2">The sequence shown here is derived from an EMBL/GenBank/DDBJ whole genome shotgun (WGS) entry which is preliminary data.</text>
</comment>
<reference evidence="2 3" key="1">
    <citation type="submission" date="2018-02" db="EMBL/GenBank/DDBJ databases">
        <title>Draft genome of wild Prunus yedoensis var. nudiflora.</title>
        <authorList>
            <person name="Baek S."/>
            <person name="Kim J.-H."/>
            <person name="Choi K."/>
            <person name="Kim G.-B."/>
            <person name="Cho A."/>
            <person name="Jang H."/>
            <person name="Shin C.-H."/>
            <person name="Yu H.-J."/>
            <person name="Mun J.-H."/>
        </authorList>
    </citation>
    <scope>NUCLEOTIDE SEQUENCE [LARGE SCALE GENOMIC DNA]</scope>
    <source>
        <strain evidence="3">cv. Jeju island</strain>
        <tissue evidence="2">Leaf</tissue>
    </source>
</reference>
<organism evidence="2 3">
    <name type="scientific">Prunus yedoensis var. nudiflora</name>
    <dbReference type="NCBI Taxonomy" id="2094558"/>
    <lineage>
        <taxon>Eukaryota</taxon>
        <taxon>Viridiplantae</taxon>
        <taxon>Streptophyta</taxon>
        <taxon>Embryophyta</taxon>
        <taxon>Tracheophyta</taxon>
        <taxon>Spermatophyta</taxon>
        <taxon>Magnoliopsida</taxon>
        <taxon>eudicotyledons</taxon>
        <taxon>Gunneridae</taxon>
        <taxon>Pentapetalae</taxon>
        <taxon>rosids</taxon>
        <taxon>fabids</taxon>
        <taxon>Rosales</taxon>
        <taxon>Rosaceae</taxon>
        <taxon>Amygdaloideae</taxon>
        <taxon>Amygdaleae</taxon>
        <taxon>Prunus</taxon>
    </lineage>
</organism>
<feature type="region of interest" description="Disordered" evidence="1">
    <location>
        <begin position="15"/>
        <end position="43"/>
    </location>
</feature>
<dbReference type="GO" id="GO:0016301">
    <property type="term" value="F:kinase activity"/>
    <property type="evidence" value="ECO:0007669"/>
    <property type="project" value="UniProtKB-KW"/>
</dbReference>
<evidence type="ECO:0000313" key="2">
    <source>
        <dbReference type="EMBL" id="PQQ19291.1"/>
    </source>
</evidence>
<sequence length="69" mass="7679">MNHGFYSRAPKVGAYGRRLSSSGPGRHRALSDSQTETPRLVVPNPLVRPDLGLFWRPSAVARSQGNYWV</sequence>
<proteinExistence type="predicted"/>
<dbReference type="EMBL" id="PJQY01000072">
    <property type="protein sequence ID" value="PQQ19291.1"/>
    <property type="molecule type" value="Genomic_DNA"/>
</dbReference>
<gene>
    <name evidence="2" type="ORF">Pyn_07063</name>
</gene>
<accession>A0A314ZQS9</accession>
<keyword evidence="3" id="KW-1185">Reference proteome</keyword>
<keyword evidence="2" id="KW-0418">Kinase</keyword>
<protein>
    <submittedName>
        <fullName evidence="2">Nucleoside diphosphate kinase 3</fullName>
    </submittedName>
</protein>